<dbReference type="InterPro" id="IPR019402">
    <property type="entry name" value="CWH43_N"/>
</dbReference>
<evidence type="ECO:0000256" key="11">
    <source>
        <dbReference type="SAM" id="Phobius"/>
    </source>
</evidence>
<comment type="caution">
    <text evidence="13">The sequence shown here is derived from an EMBL/GenBank/DDBJ whole genome shotgun (WGS) entry which is preliminary data.</text>
</comment>
<evidence type="ECO:0000313" key="14">
    <source>
        <dbReference type="Proteomes" id="UP001642483"/>
    </source>
</evidence>
<comment type="subcellular location">
    <subcellularLocation>
        <location evidence="1">Golgi apparatus membrane</location>
        <topology evidence="1">Multi-pass membrane protein</topology>
    </subcellularLocation>
</comment>
<evidence type="ECO:0000256" key="7">
    <source>
        <dbReference type="ARBA" id="ARBA00023136"/>
    </source>
</evidence>
<dbReference type="PANTHER" id="PTHR12892">
    <property type="entry name" value="FGF RECEPTOR ACTIVATING PROTEIN 1"/>
    <property type="match status" value="1"/>
</dbReference>
<dbReference type="InterPro" id="IPR039545">
    <property type="entry name" value="PGAP2"/>
</dbReference>
<evidence type="ECO:0000259" key="12">
    <source>
        <dbReference type="Pfam" id="PF10277"/>
    </source>
</evidence>
<evidence type="ECO:0000256" key="1">
    <source>
        <dbReference type="ARBA" id="ARBA00004653"/>
    </source>
</evidence>
<feature type="transmembrane region" description="Helical" evidence="11">
    <location>
        <begin position="139"/>
        <end position="162"/>
    </location>
</feature>
<evidence type="ECO:0000256" key="4">
    <source>
        <dbReference type="ARBA" id="ARBA00022692"/>
    </source>
</evidence>
<protein>
    <recommendedName>
        <fullName evidence="9">Acyltransferase PGAP2</fullName>
    </recommendedName>
    <alternativeName>
        <fullName evidence="10">Post-GPI attachment to proteins factor 2</fullName>
    </alternativeName>
</protein>
<proteinExistence type="inferred from homology"/>
<evidence type="ECO:0000256" key="3">
    <source>
        <dbReference type="ARBA" id="ARBA00022502"/>
    </source>
</evidence>
<evidence type="ECO:0000256" key="10">
    <source>
        <dbReference type="ARBA" id="ARBA00093676"/>
    </source>
</evidence>
<feature type="transmembrane region" description="Helical" evidence="11">
    <location>
        <begin position="183"/>
        <end position="199"/>
    </location>
</feature>
<sequence length="251" mass="28411">MAEMGSSVIFVTPLLRISKFVTSLPFFGLTIAVLWSLLFDFERSTATHCHVANFLPSVSAAIALTPQAYVWRICIALHAAPRYIVTCLYWIFHSKQSVDETKLLFPFKKYLVALLCLGNFLEVSGLIGLSFISSRESHFIHIMCFVLFIVGELVCMILTCVLNSIQNKDSIEDKRNASLKFKAVLINIISFVSFVYLFFRHNSYCEPGVYTLAALCEYVVIVSNMAFHYLVAYDFPDHAFLFCDSNTGKIM</sequence>
<comment type="function">
    <text evidence="8">Involved in the fatty acid remodeling steps of GPI-anchor maturation where the unsaturated acyl chain at sn-2 of inositol phosphate is replaced by a saturated stearoyl chain. May catalyze the second step of the fatty acid remodeling, by reacylating a lyso-GPI intermediate at sn-2 of inositol phosphate by a saturated chain. The fatty acid remodeling steps is critical for the integration of GPI-APs into lipid rafts.</text>
</comment>
<keyword evidence="7 11" id="KW-0472">Membrane</keyword>
<feature type="domain" description="CWH43-like N-terminal" evidence="12">
    <location>
        <begin position="21"/>
        <end position="237"/>
    </location>
</feature>
<dbReference type="Pfam" id="PF10277">
    <property type="entry name" value="Frag1"/>
    <property type="match status" value="1"/>
</dbReference>
<dbReference type="EMBL" id="CAWYQH010000102">
    <property type="protein sequence ID" value="CAK8686614.1"/>
    <property type="molecule type" value="Genomic_DNA"/>
</dbReference>
<keyword evidence="4 11" id="KW-0812">Transmembrane</keyword>
<keyword evidence="5 11" id="KW-1133">Transmembrane helix</keyword>
<comment type="similarity">
    <text evidence="2">Belongs to the PGAP2 family.</text>
</comment>
<organism evidence="13 14">
    <name type="scientific">Clavelina lepadiformis</name>
    <name type="common">Light-bulb sea squirt</name>
    <name type="synonym">Ascidia lepadiformis</name>
    <dbReference type="NCBI Taxonomy" id="159417"/>
    <lineage>
        <taxon>Eukaryota</taxon>
        <taxon>Metazoa</taxon>
        <taxon>Chordata</taxon>
        <taxon>Tunicata</taxon>
        <taxon>Ascidiacea</taxon>
        <taxon>Aplousobranchia</taxon>
        <taxon>Clavelinidae</taxon>
        <taxon>Clavelina</taxon>
    </lineage>
</organism>
<feature type="transmembrane region" description="Helical" evidence="11">
    <location>
        <begin position="20"/>
        <end position="39"/>
    </location>
</feature>
<reference evidence="13 14" key="1">
    <citation type="submission" date="2024-02" db="EMBL/GenBank/DDBJ databases">
        <authorList>
            <person name="Daric V."/>
            <person name="Darras S."/>
        </authorList>
    </citation>
    <scope>NUCLEOTIDE SEQUENCE [LARGE SCALE GENOMIC DNA]</scope>
</reference>
<feature type="transmembrane region" description="Helical" evidence="11">
    <location>
        <begin position="112"/>
        <end position="133"/>
    </location>
</feature>
<evidence type="ECO:0000256" key="2">
    <source>
        <dbReference type="ARBA" id="ARBA00007414"/>
    </source>
</evidence>
<evidence type="ECO:0000256" key="6">
    <source>
        <dbReference type="ARBA" id="ARBA00023034"/>
    </source>
</evidence>
<keyword evidence="6" id="KW-0333">Golgi apparatus</keyword>
<evidence type="ECO:0000256" key="8">
    <source>
        <dbReference type="ARBA" id="ARBA00093421"/>
    </source>
</evidence>
<keyword evidence="14" id="KW-1185">Reference proteome</keyword>
<dbReference type="PANTHER" id="PTHR12892:SF11">
    <property type="entry name" value="POST-GPI ATTACHMENT TO PROTEINS FACTOR 2"/>
    <property type="match status" value="1"/>
</dbReference>
<evidence type="ECO:0000313" key="13">
    <source>
        <dbReference type="EMBL" id="CAK8686614.1"/>
    </source>
</evidence>
<accession>A0ABP0G757</accession>
<dbReference type="Proteomes" id="UP001642483">
    <property type="component" value="Unassembled WGS sequence"/>
</dbReference>
<evidence type="ECO:0000256" key="5">
    <source>
        <dbReference type="ARBA" id="ARBA00022989"/>
    </source>
</evidence>
<feature type="transmembrane region" description="Helical" evidence="11">
    <location>
        <begin position="211"/>
        <end position="231"/>
    </location>
</feature>
<keyword evidence="3" id="KW-0337">GPI-anchor biosynthesis</keyword>
<name>A0ABP0G757_CLALP</name>
<evidence type="ECO:0000256" key="9">
    <source>
        <dbReference type="ARBA" id="ARBA00093632"/>
    </source>
</evidence>
<gene>
    <name evidence="13" type="ORF">CVLEPA_LOCUS18547</name>
</gene>